<dbReference type="PANTHER" id="PTHR12596:SF8">
    <property type="entry name" value="RAN-BINDING PROTEIN 17"/>
    <property type="match status" value="1"/>
</dbReference>
<dbReference type="InterPro" id="IPR016024">
    <property type="entry name" value="ARM-type_fold"/>
</dbReference>
<dbReference type="RefSeq" id="XP_026636559.1">
    <property type="nucleotide sequence ID" value="XM_026780758.1"/>
</dbReference>
<keyword evidence="7" id="KW-0539">Nucleus</keyword>
<organism evidence="9 10">
    <name type="scientific">Microtus ochrogaster</name>
    <name type="common">Prairie vole</name>
    <dbReference type="NCBI Taxonomy" id="79684"/>
    <lineage>
        <taxon>Eukaryota</taxon>
        <taxon>Metazoa</taxon>
        <taxon>Chordata</taxon>
        <taxon>Craniata</taxon>
        <taxon>Vertebrata</taxon>
        <taxon>Euteleostomi</taxon>
        <taxon>Mammalia</taxon>
        <taxon>Eutheria</taxon>
        <taxon>Euarchontoglires</taxon>
        <taxon>Glires</taxon>
        <taxon>Rodentia</taxon>
        <taxon>Myomorpha</taxon>
        <taxon>Muroidea</taxon>
        <taxon>Cricetidae</taxon>
        <taxon>Arvicolinae</taxon>
        <taxon>Microtus</taxon>
    </lineage>
</organism>
<proteinExistence type="inferred from homology"/>
<keyword evidence="4" id="KW-0813">Transport</keyword>
<gene>
    <name evidence="10" type="primary">Ranbp17</name>
</gene>
<evidence type="ECO:0000256" key="7">
    <source>
        <dbReference type="ARBA" id="ARBA00023242"/>
    </source>
</evidence>
<evidence type="ECO:0000313" key="9">
    <source>
        <dbReference type="Proteomes" id="UP000694915"/>
    </source>
</evidence>
<keyword evidence="5" id="KW-0963">Cytoplasm</keyword>
<evidence type="ECO:0000313" key="10">
    <source>
        <dbReference type="RefSeq" id="XP_026636559.1"/>
    </source>
</evidence>
<feature type="domain" description="Importin N-terminal" evidence="8">
    <location>
        <begin position="30"/>
        <end position="95"/>
    </location>
</feature>
<evidence type="ECO:0000259" key="8">
    <source>
        <dbReference type="SMART" id="SM00913"/>
    </source>
</evidence>
<evidence type="ECO:0000256" key="1">
    <source>
        <dbReference type="ARBA" id="ARBA00004123"/>
    </source>
</evidence>
<keyword evidence="9" id="KW-1185">Reference proteome</keyword>
<keyword evidence="6" id="KW-0653">Protein transport</keyword>
<sequence>MALRFQNLAELEALCTHLYVGTDLTERIEAEKALLELIDSPECLSKCQLLLEQGTTSYAQLLAATCLSKLVTRINPLPVEQRIDIRNYILNYVASQPKLAPFVIQALIQVIAKITKLGWFEVQKDEFVFRDIIADVKRFLQGTVEHCIIGVIILSELTQEMNLVDYSRPSAKHRKVATSFRDTSLKDILVLACSLLKQVLAKPLNLQDQDQQNLVMQVLKLVLNCLSFDFIGSSADESADDLCTVQIPTTWRTIILEPETLDLFFNLYHSLPPLLSQLALSCLVQFASTRRSLFSSPERARYLGNLIRGVKGILENPQHWEFAPNSVHYLLTLWQRMVASVPFVKSAEPHLLDTYAPEITKAFITSRLESVAIVVRDNLDDPLDDTATVFQQLEQLCTVSRCEYEKTCTLLVQLFDQNAQNYQKLLHSASGLAVDMAIQEGRLAWLIYLVGTVVGGRLTYTSTDEHDAMDGELSCRVFQLMSLMDTRLPRHANEKIELAILWFLDQFRKTYVGDQLQRTSKVYARMSEVLGITDDNHVLETFMTKIVTNLKYWGRCEPVISRTLQFLNDLSVGYILLKKLVKIDAVKFMLKNHTSEHFPFLGIGDTYSLSDFRCRTTFYTALTRLLMVDLGEDEDEFENFMLPLTVTFETVLQIFNNFKQEEVKRMLIGLARDLRGIAFALNTKTSYTMLFDWMYPAYLPVLQRAIERWYGEPACTTPILKLLAELMQNRSQRLNFDVSSPNGILLFREASKMICTYGNQILSLGSLSKDQIYPMKLKGISICYSALKSALCGNYVSFGVFKLYGDNHFDNVLQAFVKMLLSVSHSDLLQYRKLSQSYYPLLECLTQDHMSFVTNLEPPVLLYVLTSLSEGLTTLDTVISSSCCTSLDYMVTYLFKHIAKEGKKPLRCRESVQAGQRLLHFMQQNPDVLQQMMSVLMNTIVFEDCRNQWSVSRPLLGLILLNEKYFSELRASLINSQPLPKQEVLAQCFRNLMEGVEQNLSVKNRDRFTQNLSVFRRDMAEALRSDGHSELCSLDMMS</sequence>
<comment type="subcellular location">
    <subcellularLocation>
        <location evidence="2">Cytoplasm</location>
    </subcellularLocation>
    <subcellularLocation>
        <location evidence="1">Nucleus</location>
    </subcellularLocation>
</comment>
<reference evidence="10" key="1">
    <citation type="submission" date="2025-08" db="UniProtKB">
        <authorList>
            <consortium name="RefSeq"/>
        </authorList>
    </citation>
    <scope>IDENTIFICATION</scope>
</reference>
<dbReference type="InterPro" id="IPR011989">
    <property type="entry name" value="ARM-like"/>
</dbReference>
<dbReference type="InterPro" id="IPR044189">
    <property type="entry name" value="XPO4/7-like"/>
</dbReference>
<dbReference type="SUPFAM" id="SSF48371">
    <property type="entry name" value="ARM repeat"/>
    <property type="match status" value="1"/>
</dbReference>
<accession>A0ABM1U3J7</accession>
<dbReference type="InterPro" id="IPR001494">
    <property type="entry name" value="Importin-beta_N"/>
</dbReference>
<dbReference type="GeneID" id="101996209"/>
<dbReference type="Proteomes" id="UP000694915">
    <property type="component" value="Chromosome 7"/>
</dbReference>
<dbReference type="PANTHER" id="PTHR12596">
    <property type="entry name" value="EXPORTIN 4,7-RELATED"/>
    <property type="match status" value="1"/>
</dbReference>
<evidence type="ECO:0000256" key="2">
    <source>
        <dbReference type="ARBA" id="ARBA00004496"/>
    </source>
</evidence>
<protein>
    <submittedName>
        <fullName evidence="10">Ran-binding protein 17 isoform X2</fullName>
    </submittedName>
</protein>
<dbReference type="Gene3D" id="1.25.10.10">
    <property type="entry name" value="Leucine-rich Repeat Variant"/>
    <property type="match status" value="2"/>
</dbReference>
<dbReference type="Pfam" id="PF25795">
    <property type="entry name" value="TPR_XPO7"/>
    <property type="match status" value="1"/>
</dbReference>
<evidence type="ECO:0000256" key="4">
    <source>
        <dbReference type="ARBA" id="ARBA00022448"/>
    </source>
</evidence>
<dbReference type="InterPro" id="IPR057947">
    <property type="entry name" value="TPR_XPO7/RBP17"/>
</dbReference>
<comment type="similarity">
    <text evidence="3">Belongs to the exportin family.</text>
</comment>
<dbReference type="SMART" id="SM00913">
    <property type="entry name" value="IBN_N"/>
    <property type="match status" value="1"/>
</dbReference>
<dbReference type="Pfam" id="PF03810">
    <property type="entry name" value="IBN_N"/>
    <property type="match status" value="1"/>
</dbReference>
<name>A0ABM1U3J7_MICOH</name>
<evidence type="ECO:0000256" key="5">
    <source>
        <dbReference type="ARBA" id="ARBA00022490"/>
    </source>
</evidence>
<evidence type="ECO:0000256" key="6">
    <source>
        <dbReference type="ARBA" id="ARBA00022927"/>
    </source>
</evidence>
<evidence type="ECO:0000256" key="3">
    <source>
        <dbReference type="ARBA" id="ARBA00009466"/>
    </source>
</evidence>